<dbReference type="AlphaFoldDB" id="A0A067SQY2"/>
<keyword evidence="1" id="KW-0472">Membrane</keyword>
<proteinExistence type="predicted"/>
<feature type="transmembrane region" description="Helical" evidence="1">
    <location>
        <begin position="99"/>
        <end position="119"/>
    </location>
</feature>
<dbReference type="HOGENOM" id="CLU_046025_2_1_1"/>
<name>A0A067SQY2_GALM3</name>
<keyword evidence="1" id="KW-0812">Transmembrane</keyword>
<gene>
    <name evidence="3" type="ORF">GALMADRAFT_145600</name>
</gene>
<feature type="transmembrane region" description="Helical" evidence="1">
    <location>
        <begin position="55"/>
        <end position="79"/>
    </location>
</feature>
<keyword evidence="4" id="KW-1185">Reference proteome</keyword>
<feature type="transmembrane region" description="Helical" evidence="1">
    <location>
        <begin position="171"/>
        <end position="191"/>
    </location>
</feature>
<dbReference type="Pfam" id="PF20152">
    <property type="entry name" value="DUF6534"/>
    <property type="match status" value="1"/>
</dbReference>
<dbReference type="InterPro" id="IPR045339">
    <property type="entry name" value="DUF6534"/>
</dbReference>
<feature type="transmembrane region" description="Helical" evidence="1">
    <location>
        <begin position="212"/>
        <end position="234"/>
    </location>
</feature>
<feature type="transmembrane region" description="Helical" evidence="1">
    <location>
        <begin position="240"/>
        <end position="259"/>
    </location>
</feature>
<accession>A0A067SQY2</accession>
<dbReference type="EMBL" id="KL142403">
    <property type="protein sequence ID" value="KDR69198.1"/>
    <property type="molecule type" value="Genomic_DNA"/>
</dbReference>
<dbReference type="OrthoDB" id="2953893at2759"/>
<feature type="domain" description="DUF6534" evidence="2">
    <location>
        <begin position="177"/>
        <end position="262"/>
    </location>
</feature>
<keyword evidence="1" id="KW-1133">Transmembrane helix</keyword>
<evidence type="ECO:0000313" key="3">
    <source>
        <dbReference type="EMBL" id="KDR69198.1"/>
    </source>
</evidence>
<dbReference type="PANTHER" id="PTHR40465">
    <property type="entry name" value="CHROMOSOME 1, WHOLE GENOME SHOTGUN SEQUENCE"/>
    <property type="match status" value="1"/>
</dbReference>
<dbReference type="Proteomes" id="UP000027222">
    <property type="component" value="Unassembled WGS sequence"/>
</dbReference>
<evidence type="ECO:0000259" key="2">
    <source>
        <dbReference type="Pfam" id="PF20152"/>
    </source>
</evidence>
<sequence length="336" mass="37324">MSNSTALPPIPADLIEVAAPQLIGILFNWALFGVLSVQTYVYYLNFPDDNRWNKVLVYGSYIFEIVQTAMTAADVYYWYASGFGNANHLGNVHLSPADTPLLCGIIAATVQWFFAYRIFTLRRSYLWICILIVLTSVVQTAGAFGTSYRAFKLQDFDRFHENIYFPQSFDVWLIGDTVCDILIAGTMLWLFHTSQHGGINHGKQILGKLVRLVVETNTLTAGMALVSFICYVTLPDSNLFVCLTIIMGKLYSNTLLVTFNNRIALRKVNPNKDVNYDSGGSGRTPIRKPNDFGGNLNTFHVGSDSFGGKSVGIESYEIATLSSDKVRDITLIGSEV</sequence>
<dbReference type="PANTHER" id="PTHR40465:SF1">
    <property type="entry name" value="DUF6534 DOMAIN-CONTAINING PROTEIN"/>
    <property type="match status" value="1"/>
</dbReference>
<dbReference type="STRING" id="685588.A0A067SQY2"/>
<evidence type="ECO:0000256" key="1">
    <source>
        <dbReference type="SAM" id="Phobius"/>
    </source>
</evidence>
<reference evidence="4" key="1">
    <citation type="journal article" date="2014" name="Proc. Natl. Acad. Sci. U.S.A.">
        <title>Extensive sampling of basidiomycete genomes demonstrates inadequacy of the white-rot/brown-rot paradigm for wood decay fungi.</title>
        <authorList>
            <person name="Riley R."/>
            <person name="Salamov A.A."/>
            <person name="Brown D.W."/>
            <person name="Nagy L.G."/>
            <person name="Floudas D."/>
            <person name="Held B.W."/>
            <person name="Levasseur A."/>
            <person name="Lombard V."/>
            <person name="Morin E."/>
            <person name="Otillar R."/>
            <person name="Lindquist E.A."/>
            <person name="Sun H."/>
            <person name="LaButti K.M."/>
            <person name="Schmutz J."/>
            <person name="Jabbour D."/>
            <person name="Luo H."/>
            <person name="Baker S.E."/>
            <person name="Pisabarro A.G."/>
            <person name="Walton J.D."/>
            <person name="Blanchette R.A."/>
            <person name="Henrissat B."/>
            <person name="Martin F."/>
            <person name="Cullen D."/>
            <person name="Hibbett D.S."/>
            <person name="Grigoriev I.V."/>
        </authorList>
    </citation>
    <scope>NUCLEOTIDE SEQUENCE [LARGE SCALE GENOMIC DNA]</scope>
    <source>
        <strain evidence="4">CBS 339.88</strain>
    </source>
</reference>
<organism evidence="3 4">
    <name type="scientific">Galerina marginata (strain CBS 339.88)</name>
    <dbReference type="NCBI Taxonomy" id="685588"/>
    <lineage>
        <taxon>Eukaryota</taxon>
        <taxon>Fungi</taxon>
        <taxon>Dikarya</taxon>
        <taxon>Basidiomycota</taxon>
        <taxon>Agaricomycotina</taxon>
        <taxon>Agaricomycetes</taxon>
        <taxon>Agaricomycetidae</taxon>
        <taxon>Agaricales</taxon>
        <taxon>Agaricineae</taxon>
        <taxon>Strophariaceae</taxon>
        <taxon>Galerina</taxon>
    </lineage>
</organism>
<protein>
    <recommendedName>
        <fullName evidence="2">DUF6534 domain-containing protein</fullName>
    </recommendedName>
</protein>
<feature type="transmembrane region" description="Helical" evidence="1">
    <location>
        <begin position="126"/>
        <end position="151"/>
    </location>
</feature>
<evidence type="ECO:0000313" key="4">
    <source>
        <dbReference type="Proteomes" id="UP000027222"/>
    </source>
</evidence>
<feature type="transmembrane region" description="Helical" evidence="1">
    <location>
        <begin position="20"/>
        <end position="43"/>
    </location>
</feature>